<dbReference type="AlphaFoldDB" id="E5XVH4"/>
<dbReference type="Proteomes" id="UP000004816">
    <property type="component" value="Unassembled WGS sequence"/>
</dbReference>
<keyword evidence="2" id="KW-0472">Membrane</keyword>
<dbReference type="RefSeq" id="WP_021030213.1">
    <property type="nucleotide sequence ID" value="NZ_KI391953.1"/>
</dbReference>
<feature type="transmembrane region" description="Helical" evidence="2">
    <location>
        <begin position="135"/>
        <end position="152"/>
    </location>
</feature>
<feature type="transmembrane region" description="Helical" evidence="2">
    <location>
        <begin position="277"/>
        <end position="299"/>
    </location>
</feature>
<evidence type="ECO:0000313" key="3">
    <source>
        <dbReference type="EMBL" id="EFV11652.2"/>
    </source>
</evidence>
<organism evidence="3 4">
    <name type="scientific">Segniliparus rugosus (strain ATCC BAA-974 / DSM 45345 / CCUG 50838 / CIP 108380 / JCM 13579 / CDC 945)</name>
    <dbReference type="NCBI Taxonomy" id="679197"/>
    <lineage>
        <taxon>Bacteria</taxon>
        <taxon>Bacillati</taxon>
        <taxon>Actinomycetota</taxon>
        <taxon>Actinomycetes</taxon>
        <taxon>Mycobacteriales</taxon>
        <taxon>Segniliparaceae</taxon>
        <taxon>Segniliparus</taxon>
    </lineage>
</organism>
<evidence type="ECO:0000256" key="1">
    <source>
        <dbReference type="SAM" id="MobiDB-lite"/>
    </source>
</evidence>
<name>E5XVH4_SEGRC</name>
<keyword evidence="2" id="KW-1133">Transmembrane helix</keyword>
<feature type="transmembrane region" description="Helical" evidence="2">
    <location>
        <begin position="249"/>
        <end position="270"/>
    </location>
</feature>
<sequence length="349" mass="36519">MAARLLRHPGFWLLVAVLAGLVNQMFFSVYAAREPQRVAALASALPPGWFDLVAPPAWLDRLVPRSPLLALAALRVQAGIELPFTMLAYLVVCRWFGADVFGRALRSRWLASAAWTATFCLVEMWLPTPYTAQDVAVRIVSGLIAPALLGALRPDGRRGAGSFGSFALSAAALGGLVLVVYDVVLLYNLGHARAAAPAVGALAVVLGFARAWAARGSARPGPAVGALVAAFGEFLVLFFVPALPIRYGFVVGHGALAAALGLGVVAASVWRAEAYRAAHLVAAGAGFVVGFVCLCAPARYVEVRLLLAAAGFLGAAWSVCRISDSRQRSTGAESGAESSRPATLSSRDR</sequence>
<dbReference type="HOGENOM" id="CLU_760269_0_0_11"/>
<dbReference type="eggNOG" id="ENOG5031N6Z">
    <property type="taxonomic scope" value="Bacteria"/>
</dbReference>
<feature type="transmembrane region" description="Helical" evidence="2">
    <location>
        <begin position="109"/>
        <end position="129"/>
    </location>
</feature>
<feature type="transmembrane region" description="Helical" evidence="2">
    <location>
        <begin position="224"/>
        <end position="243"/>
    </location>
</feature>
<evidence type="ECO:0000313" key="4">
    <source>
        <dbReference type="Proteomes" id="UP000004816"/>
    </source>
</evidence>
<feature type="region of interest" description="Disordered" evidence="1">
    <location>
        <begin position="327"/>
        <end position="349"/>
    </location>
</feature>
<accession>E5XVH4</accession>
<evidence type="ECO:0000256" key="2">
    <source>
        <dbReference type="SAM" id="Phobius"/>
    </source>
</evidence>
<gene>
    <name evidence="3" type="ORF">HMPREF9336_03496</name>
</gene>
<dbReference type="OrthoDB" id="3683456at2"/>
<keyword evidence="4" id="KW-1185">Reference proteome</keyword>
<reference evidence="3 4" key="1">
    <citation type="journal article" date="2011" name="Stand. Genomic Sci.">
        <title>High quality draft genome sequence of Segniliparus rugosus CDC 945(T)= (ATCC BAA-974(T)).</title>
        <authorList>
            <person name="Earl A.M."/>
            <person name="Desjardins C.A."/>
            <person name="Fitzgerald M.G."/>
            <person name="Arachchi H.M."/>
            <person name="Zeng Q."/>
            <person name="Mehta T."/>
            <person name="Griggs A."/>
            <person name="Birren B.W."/>
            <person name="Toney N.C."/>
            <person name="Carr J."/>
            <person name="Posey J."/>
            <person name="Butler W.R."/>
        </authorList>
    </citation>
    <scope>NUCLEOTIDE SEQUENCE [LARGE SCALE GENOMIC DNA]</scope>
    <source>
        <strain evidence="4">ATCC BAA-974 / DSM 45345 / CCUG 50838 / CIP 108380 / JCM 13579 / CDC 945</strain>
    </source>
</reference>
<comment type="caution">
    <text evidence="3">The sequence shown here is derived from an EMBL/GenBank/DDBJ whole genome shotgun (WGS) entry which is preliminary data.</text>
</comment>
<dbReference type="EMBL" id="ACZI02000002">
    <property type="protein sequence ID" value="EFV11652.2"/>
    <property type="molecule type" value="Genomic_DNA"/>
</dbReference>
<feature type="transmembrane region" description="Helical" evidence="2">
    <location>
        <begin position="305"/>
        <end position="322"/>
    </location>
</feature>
<feature type="transmembrane region" description="Helical" evidence="2">
    <location>
        <begin position="68"/>
        <end position="97"/>
    </location>
</feature>
<feature type="transmembrane region" description="Helical" evidence="2">
    <location>
        <begin position="194"/>
        <end position="212"/>
    </location>
</feature>
<keyword evidence="2" id="KW-0812">Transmembrane</keyword>
<feature type="compositionally biased region" description="Polar residues" evidence="1">
    <location>
        <begin position="328"/>
        <end position="349"/>
    </location>
</feature>
<protein>
    <submittedName>
        <fullName evidence="3">Uncharacterized protein</fullName>
    </submittedName>
</protein>
<proteinExistence type="predicted"/>
<feature type="transmembrane region" description="Helical" evidence="2">
    <location>
        <begin position="164"/>
        <end position="188"/>
    </location>
</feature>